<evidence type="ECO:0000256" key="2">
    <source>
        <dbReference type="SAM" id="Phobius"/>
    </source>
</evidence>
<evidence type="ECO:0000313" key="4">
    <source>
        <dbReference type="Proteomes" id="UP001595379"/>
    </source>
</evidence>
<protein>
    <submittedName>
        <fullName evidence="3">Uncharacterized protein</fullName>
    </submittedName>
</protein>
<feature type="transmembrane region" description="Helical" evidence="2">
    <location>
        <begin position="21"/>
        <end position="40"/>
    </location>
</feature>
<evidence type="ECO:0000313" key="3">
    <source>
        <dbReference type="EMBL" id="MFC2924997.1"/>
    </source>
</evidence>
<feature type="transmembrane region" description="Helical" evidence="2">
    <location>
        <begin position="52"/>
        <end position="72"/>
    </location>
</feature>
<feature type="region of interest" description="Disordered" evidence="1">
    <location>
        <begin position="131"/>
        <end position="150"/>
    </location>
</feature>
<feature type="transmembrane region" description="Helical" evidence="2">
    <location>
        <begin position="96"/>
        <end position="123"/>
    </location>
</feature>
<dbReference type="Proteomes" id="UP001595379">
    <property type="component" value="Unassembled WGS sequence"/>
</dbReference>
<comment type="caution">
    <text evidence="3">The sequence shown here is derived from an EMBL/GenBank/DDBJ whole genome shotgun (WGS) entry which is preliminary data.</text>
</comment>
<name>A0ABV6ZU97_9PROT</name>
<dbReference type="RefSeq" id="WP_343163880.1">
    <property type="nucleotide sequence ID" value="NZ_JBHRSV010000001.1"/>
</dbReference>
<keyword evidence="2" id="KW-0472">Membrane</keyword>
<reference evidence="4" key="1">
    <citation type="journal article" date="2019" name="Int. J. Syst. Evol. Microbiol.">
        <title>The Global Catalogue of Microorganisms (GCM) 10K type strain sequencing project: providing services to taxonomists for standard genome sequencing and annotation.</title>
        <authorList>
            <consortium name="The Broad Institute Genomics Platform"/>
            <consortium name="The Broad Institute Genome Sequencing Center for Infectious Disease"/>
            <person name="Wu L."/>
            <person name="Ma J."/>
        </authorList>
    </citation>
    <scope>NUCLEOTIDE SEQUENCE [LARGE SCALE GENOMIC DNA]</scope>
    <source>
        <strain evidence="4">KCTC 52487</strain>
    </source>
</reference>
<gene>
    <name evidence="3" type="ORF">ACFOOR_02640</name>
</gene>
<evidence type="ECO:0000256" key="1">
    <source>
        <dbReference type="SAM" id="MobiDB-lite"/>
    </source>
</evidence>
<dbReference type="EMBL" id="JBHRSV010000001">
    <property type="protein sequence ID" value="MFC2924997.1"/>
    <property type="molecule type" value="Genomic_DNA"/>
</dbReference>
<organism evidence="3 4">
    <name type="scientific">Hyphobacterium vulgare</name>
    <dbReference type="NCBI Taxonomy" id="1736751"/>
    <lineage>
        <taxon>Bacteria</taxon>
        <taxon>Pseudomonadati</taxon>
        <taxon>Pseudomonadota</taxon>
        <taxon>Alphaproteobacteria</taxon>
        <taxon>Maricaulales</taxon>
        <taxon>Maricaulaceae</taxon>
        <taxon>Hyphobacterium</taxon>
    </lineage>
</organism>
<sequence>MPYDKDPVDHHIRNEHGKLNLGLTIANGAALSTCLAIYANVNVIEHGSLATWPAWIFLAGAAIGGLSQYVLVEADQMLKRCQTYDAKPSEQPEYRLVILGIAWLPRFAATLFLAGCASSILMVSPAENARTGLTEPPAESGGTLEPETTL</sequence>
<proteinExistence type="predicted"/>
<accession>A0ABV6ZU97</accession>
<keyword evidence="2" id="KW-1133">Transmembrane helix</keyword>
<keyword evidence="4" id="KW-1185">Reference proteome</keyword>
<keyword evidence="2" id="KW-0812">Transmembrane</keyword>